<dbReference type="SUPFAM" id="SSF53187">
    <property type="entry name" value="Zn-dependent exopeptidases"/>
    <property type="match status" value="1"/>
</dbReference>
<accession>A0A9W8S5C7</accession>
<keyword evidence="3" id="KW-0479">Metal-binding</keyword>
<dbReference type="InterPro" id="IPR002933">
    <property type="entry name" value="Peptidase_M20"/>
</dbReference>
<dbReference type="InterPro" id="IPR050072">
    <property type="entry name" value="Peptidase_M20A"/>
</dbReference>
<dbReference type="EMBL" id="JAOQAZ010000006">
    <property type="protein sequence ID" value="KAJ4265361.1"/>
    <property type="molecule type" value="Genomic_DNA"/>
</dbReference>
<comment type="cofactor">
    <cofactor evidence="1">
        <name>Zn(2+)</name>
        <dbReference type="ChEBI" id="CHEBI:29105"/>
    </cofactor>
</comment>
<keyword evidence="5" id="KW-0862">Zinc</keyword>
<evidence type="ECO:0000256" key="2">
    <source>
        <dbReference type="ARBA" id="ARBA00006247"/>
    </source>
</evidence>
<dbReference type="Proteomes" id="UP001152049">
    <property type="component" value="Unassembled WGS sequence"/>
</dbReference>
<organism evidence="7 8">
    <name type="scientific">Fusarium torreyae</name>
    <dbReference type="NCBI Taxonomy" id="1237075"/>
    <lineage>
        <taxon>Eukaryota</taxon>
        <taxon>Fungi</taxon>
        <taxon>Dikarya</taxon>
        <taxon>Ascomycota</taxon>
        <taxon>Pezizomycotina</taxon>
        <taxon>Sordariomycetes</taxon>
        <taxon>Hypocreomycetidae</taxon>
        <taxon>Hypocreales</taxon>
        <taxon>Nectriaceae</taxon>
        <taxon>Fusarium</taxon>
    </lineage>
</organism>
<comment type="similarity">
    <text evidence="2">Belongs to the peptidase M20A family.</text>
</comment>
<evidence type="ECO:0000256" key="3">
    <source>
        <dbReference type="ARBA" id="ARBA00022723"/>
    </source>
</evidence>
<dbReference type="GO" id="GO:0046872">
    <property type="term" value="F:metal ion binding"/>
    <property type="evidence" value="ECO:0007669"/>
    <property type="project" value="UniProtKB-KW"/>
</dbReference>
<evidence type="ECO:0000256" key="5">
    <source>
        <dbReference type="ARBA" id="ARBA00022833"/>
    </source>
</evidence>
<dbReference type="OrthoDB" id="3064516at2759"/>
<sequence>MGSPPVVELLKQLMEIPSTSDEEQKIGIFLADYLKSLNYTVELVPIAPDSDRCNVYAYLGSNRKARTLVTSHMDTVPPHIPMRIEGDVIYGRGSCDDKGPLAAQIMAVEELRAEGALKDGDVSLLFVVGEENGGSGMFAVNDMNLSWEAGIFGEPTESKLARGHKGHYVFELLAKGTPAHSGYPEKGESAITMLVSALSELQAIDLPTSELLGPSTYHCGKIEGGLAYNILAAEAHALCSIRVATGLDDIKKKVSEVVDKYPSITFKKRVEYPETLLDFEIEGRAFQLFEVTATLMRLLGIDTMSVSFGTDVPRLKGSHKKYLYGPGSILDAHGENEHVRIPDLINCVAVYKRLVLEVLKKDPEQ</sequence>
<dbReference type="AlphaFoldDB" id="A0A9W8S5C7"/>
<name>A0A9W8S5C7_9HYPO</name>
<reference evidence="7" key="1">
    <citation type="submission" date="2022-09" db="EMBL/GenBank/DDBJ databases">
        <title>Fusarium specimens isolated from Avocado Roots.</title>
        <authorList>
            <person name="Stajich J."/>
            <person name="Roper C."/>
            <person name="Heimlech-Rivalta G."/>
        </authorList>
    </citation>
    <scope>NUCLEOTIDE SEQUENCE</scope>
    <source>
        <strain evidence="7">CF00136</strain>
    </source>
</reference>
<dbReference type="Pfam" id="PF01546">
    <property type="entry name" value="Peptidase_M20"/>
    <property type="match status" value="1"/>
</dbReference>
<dbReference type="InterPro" id="IPR001261">
    <property type="entry name" value="ArgE/DapE_CS"/>
</dbReference>
<dbReference type="Gene3D" id="3.30.70.360">
    <property type="match status" value="1"/>
</dbReference>
<dbReference type="InterPro" id="IPR036264">
    <property type="entry name" value="Bact_exopeptidase_dim_dom"/>
</dbReference>
<dbReference type="Gene3D" id="3.40.630.10">
    <property type="entry name" value="Zn peptidases"/>
    <property type="match status" value="2"/>
</dbReference>
<keyword evidence="4" id="KW-0378">Hydrolase</keyword>
<protein>
    <recommendedName>
        <fullName evidence="6">Peptidase M20 dimerisation domain-containing protein</fullName>
    </recommendedName>
</protein>
<dbReference type="CDD" id="cd05652">
    <property type="entry name" value="M20_ArgE_DapE-like_fungal"/>
    <property type="match status" value="1"/>
</dbReference>
<feature type="domain" description="Peptidase M20 dimerisation" evidence="6">
    <location>
        <begin position="163"/>
        <end position="259"/>
    </location>
</feature>
<evidence type="ECO:0000313" key="7">
    <source>
        <dbReference type="EMBL" id="KAJ4265361.1"/>
    </source>
</evidence>
<dbReference type="PANTHER" id="PTHR43808:SF14">
    <property type="entry name" value="PUTATIVE-RELATED"/>
    <property type="match status" value="1"/>
</dbReference>
<dbReference type="SUPFAM" id="SSF55031">
    <property type="entry name" value="Bacterial exopeptidase dimerisation domain"/>
    <property type="match status" value="1"/>
</dbReference>
<dbReference type="PROSITE" id="PS00759">
    <property type="entry name" value="ARGE_DAPE_CPG2_2"/>
    <property type="match status" value="1"/>
</dbReference>
<keyword evidence="8" id="KW-1185">Reference proteome</keyword>
<comment type="caution">
    <text evidence="7">The sequence shown here is derived from an EMBL/GenBank/DDBJ whole genome shotgun (WGS) entry which is preliminary data.</text>
</comment>
<dbReference type="PANTHER" id="PTHR43808">
    <property type="entry name" value="ACETYLORNITHINE DEACETYLASE"/>
    <property type="match status" value="1"/>
</dbReference>
<gene>
    <name evidence="7" type="ORF">NW762_004649</name>
</gene>
<evidence type="ECO:0000256" key="4">
    <source>
        <dbReference type="ARBA" id="ARBA00022801"/>
    </source>
</evidence>
<dbReference type="GO" id="GO:0016787">
    <property type="term" value="F:hydrolase activity"/>
    <property type="evidence" value="ECO:0007669"/>
    <property type="project" value="UniProtKB-KW"/>
</dbReference>
<dbReference type="Pfam" id="PF07687">
    <property type="entry name" value="M20_dimer"/>
    <property type="match status" value="1"/>
</dbReference>
<dbReference type="InterPro" id="IPR011650">
    <property type="entry name" value="Peptidase_M20_dimer"/>
</dbReference>
<evidence type="ECO:0000313" key="8">
    <source>
        <dbReference type="Proteomes" id="UP001152049"/>
    </source>
</evidence>
<evidence type="ECO:0000256" key="1">
    <source>
        <dbReference type="ARBA" id="ARBA00001947"/>
    </source>
</evidence>
<proteinExistence type="inferred from homology"/>
<evidence type="ECO:0000259" key="6">
    <source>
        <dbReference type="Pfam" id="PF07687"/>
    </source>
</evidence>